<dbReference type="InParanoid" id="A0A423XFA2"/>
<evidence type="ECO:0000313" key="3">
    <source>
        <dbReference type="Proteomes" id="UP000285146"/>
    </source>
</evidence>
<accession>A0A423XFA2</accession>
<dbReference type="EMBL" id="LKEB01000012">
    <property type="protein sequence ID" value="ROW14850.1"/>
    <property type="molecule type" value="Genomic_DNA"/>
</dbReference>
<proteinExistence type="predicted"/>
<dbReference type="OrthoDB" id="4760831at2759"/>
<evidence type="ECO:0000313" key="2">
    <source>
        <dbReference type="EMBL" id="ROW14850.1"/>
    </source>
</evidence>
<feature type="region of interest" description="Disordered" evidence="1">
    <location>
        <begin position="162"/>
        <end position="189"/>
    </location>
</feature>
<evidence type="ECO:0000256" key="1">
    <source>
        <dbReference type="SAM" id="MobiDB-lite"/>
    </source>
</evidence>
<reference evidence="2 3" key="1">
    <citation type="submission" date="2015-09" db="EMBL/GenBank/DDBJ databases">
        <title>Host preference determinants of Valsa canker pathogens revealed by comparative genomics.</title>
        <authorList>
            <person name="Yin Z."/>
            <person name="Huang L."/>
        </authorList>
    </citation>
    <scope>NUCLEOTIDE SEQUENCE [LARGE SCALE GENOMIC DNA]</scope>
    <source>
        <strain evidence="2 3">SXYLt</strain>
    </source>
</reference>
<protein>
    <submittedName>
        <fullName evidence="2">Uncharacterized protein</fullName>
    </submittedName>
</protein>
<dbReference type="AlphaFoldDB" id="A0A423XFA2"/>
<comment type="caution">
    <text evidence="2">The sequence shown here is derived from an EMBL/GenBank/DDBJ whole genome shotgun (WGS) entry which is preliminary data.</text>
</comment>
<dbReference type="Proteomes" id="UP000285146">
    <property type="component" value="Unassembled WGS sequence"/>
</dbReference>
<name>A0A423XFA2_9PEZI</name>
<organism evidence="2 3">
    <name type="scientific">Cytospora leucostoma</name>
    <dbReference type="NCBI Taxonomy" id="1230097"/>
    <lineage>
        <taxon>Eukaryota</taxon>
        <taxon>Fungi</taxon>
        <taxon>Dikarya</taxon>
        <taxon>Ascomycota</taxon>
        <taxon>Pezizomycotina</taxon>
        <taxon>Sordariomycetes</taxon>
        <taxon>Sordariomycetidae</taxon>
        <taxon>Diaporthales</taxon>
        <taxon>Cytosporaceae</taxon>
        <taxon>Cytospora</taxon>
    </lineage>
</organism>
<gene>
    <name evidence="2" type="ORF">VPNG_03825</name>
</gene>
<keyword evidence="3" id="KW-1185">Reference proteome</keyword>
<sequence length="461" mass="51307">MTNPLMIIYSGGYSLKSGAPYLVPRTGGQGSISWLPVHDRLKTCSLDLFLVLDIKYLDDTGRREGFALPQQEGAGTAPRRLEAIFTSADAAESEQSMISAVVNSMLELSNKRAFDILQLAADLRSGPEAPQVEYLNKSTEHDDSSIEIHSITVRDGNALTSYTKSRPHSFSGRGVGATSTPKRPPAQPLSVLWRSQPKPYGRVKVLPIAWNDTKDVWEPKKELEQLIQVFKSSFFGNVEAIFEIPVGRNARSALKAKITACLRELGRGDLFVVLYNSHAAPDVSRNMTLLRTGHFHQGTVNWTEVVHELNKSPCDVLQILDCCHAATATKGDKIQETTQLIGASNETTQAVEFEGRNETLASCGRDVDTHAGTWSSMPLFARVLADFVPENKLHPPFIQVDHWYHAIDSEVYKAMRVGAKEDVADFWRTPYRKMNPIHYCQDSIPLWTRSGIQELTNGQRQ</sequence>